<proteinExistence type="predicted"/>
<name>A0AAN6FUK3_9PEZI</name>
<evidence type="ECO:0000313" key="2">
    <source>
        <dbReference type="EMBL" id="KAK0322616.1"/>
    </source>
</evidence>
<dbReference type="EMBL" id="JASUXU010000016">
    <property type="protein sequence ID" value="KAK0322616.1"/>
    <property type="molecule type" value="Genomic_DNA"/>
</dbReference>
<gene>
    <name evidence="2" type="ORF">LTR82_006576</name>
</gene>
<evidence type="ECO:0000256" key="1">
    <source>
        <dbReference type="SAM" id="Phobius"/>
    </source>
</evidence>
<keyword evidence="1" id="KW-0472">Membrane</keyword>
<accession>A0AAN6FUK3</accession>
<dbReference type="AlphaFoldDB" id="A0AAN6FUK3"/>
<keyword evidence="1" id="KW-1133">Transmembrane helix</keyword>
<comment type="caution">
    <text evidence="2">The sequence shown here is derived from an EMBL/GenBank/DDBJ whole genome shotgun (WGS) entry which is preliminary data.</text>
</comment>
<keyword evidence="1" id="KW-0812">Transmembrane</keyword>
<protein>
    <submittedName>
        <fullName evidence="2">Uncharacterized protein</fullName>
    </submittedName>
</protein>
<feature type="transmembrane region" description="Helical" evidence="1">
    <location>
        <begin position="6"/>
        <end position="27"/>
    </location>
</feature>
<sequence length="121" mass="13107">MASTATYLLAVILVAMAAVGGYIAVLVEDHRADKLHSFGIPPQLKRQMEEKALETMGENKASYMMKDAIGQMPASDQQLLLQNVKDFQKGLGNIMGGSMQNPLGKFTGNTADDVTKEFTGR</sequence>
<organism evidence="2 3">
    <name type="scientific">Friedmanniomyces endolithicus</name>
    <dbReference type="NCBI Taxonomy" id="329885"/>
    <lineage>
        <taxon>Eukaryota</taxon>
        <taxon>Fungi</taxon>
        <taxon>Dikarya</taxon>
        <taxon>Ascomycota</taxon>
        <taxon>Pezizomycotina</taxon>
        <taxon>Dothideomycetes</taxon>
        <taxon>Dothideomycetidae</taxon>
        <taxon>Mycosphaerellales</taxon>
        <taxon>Teratosphaeriaceae</taxon>
        <taxon>Friedmanniomyces</taxon>
    </lineage>
</organism>
<dbReference type="Proteomes" id="UP001168146">
    <property type="component" value="Unassembled WGS sequence"/>
</dbReference>
<reference evidence="2" key="1">
    <citation type="submission" date="2021-12" db="EMBL/GenBank/DDBJ databases">
        <title>Black yeast isolated from Biological Soil Crust.</title>
        <authorList>
            <person name="Kurbessoian T."/>
        </authorList>
    </citation>
    <scope>NUCLEOTIDE SEQUENCE</scope>
    <source>
        <strain evidence="2">CCFEE 5208</strain>
    </source>
</reference>
<evidence type="ECO:0000313" key="3">
    <source>
        <dbReference type="Proteomes" id="UP001168146"/>
    </source>
</evidence>